<evidence type="ECO:0000313" key="1">
    <source>
        <dbReference type="EMBL" id="GFN76522.1"/>
    </source>
</evidence>
<reference evidence="1 2" key="1">
    <citation type="journal article" date="2021" name="Elife">
        <title>Chloroplast acquisition without the gene transfer in kleptoplastic sea slugs, Plakobranchus ocellatus.</title>
        <authorList>
            <person name="Maeda T."/>
            <person name="Takahashi S."/>
            <person name="Yoshida T."/>
            <person name="Shimamura S."/>
            <person name="Takaki Y."/>
            <person name="Nagai Y."/>
            <person name="Toyoda A."/>
            <person name="Suzuki Y."/>
            <person name="Arimoto A."/>
            <person name="Ishii H."/>
            <person name="Satoh N."/>
            <person name="Nishiyama T."/>
            <person name="Hasebe M."/>
            <person name="Maruyama T."/>
            <person name="Minagawa J."/>
            <person name="Obokata J."/>
            <person name="Shigenobu S."/>
        </authorList>
    </citation>
    <scope>NUCLEOTIDE SEQUENCE [LARGE SCALE GENOMIC DNA]</scope>
</reference>
<evidence type="ECO:0000313" key="2">
    <source>
        <dbReference type="Proteomes" id="UP000735302"/>
    </source>
</evidence>
<proteinExistence type="predicted"/>
<accession>A0AAV3Y2Q3</accession>
<keyword evidence="2" id="KW-1185">Reference proteome</keyword>
<name>A0AAV3Y2Q3_9GAST</name>
<comment type="caution">
    <text evidence="1">The sequence shown here is derived from an EMBL/GenBank/DDBJ whole genome shotgun (WGS) entry which is preliminary data.</text>
</comment>
<gene>
    <name evidence="1" type="ORF">PoB_000302800</name>
</gene>
<dbReference type="EMBL" id="BLXT01000403">
    <property type="protein sequence ID" value="GFN76522.1"/>
    <property type="molecule type" value="Genomic_DNA"/>
</dbReference>
<dbReference type="Proteomes" id="UP000735302">
    <property type="component" value="Unassembled WGS sequence"/>
</dbReference>
<sequence length="98" mass="10956">MLSEARQLELNCGVTVACVWPVPRVDSQHLQFTSARHHDMGFRYPLVLKVGYSRSRGQTPLSTNMASLLTNAKRLHVARPFVSSLIQKILNLSNPAAR</sequence>
<protein>
    <submittedName>
        <fullName evidence="1">Uncharacterized protein</fullName>
    </submittedName>
</protein>
<organism evidence="1 2">
    <name type="scientific">Plakobranchus ocellatus</name>
    <dbReference type="NCBI Taxonomy" id="259542"/>
    <lineage>
        <taxon>Eukaryota</taxon>
        <taxon>Metazoa</taxon>
        <taxon>Spiralia</taxon>
        <taxon>Lophotrochozoa</taxon>
        <taxon>Mollusca</taxon>
        <taxon>Gastropoda</taxon>
        <taxon>Heterobranchia</taxon>
        <taxon>Euthyneura</taxon>
        <taxon>Panpulmonata</taxon>
        <taxon>Sacoglossa</taxon>
        <taxon>Placobranchoidea</taxon>
        <taxon>Plakobranchidae</taxon>
        <taxon>Plakobranchus</taxon>
    </lineage>
</organism>
<dbReference type="AlphaFoldDB" id="A0AAV3Y2Q3"/>